<evidence type="ECO:0000256" key="1">
    <source>
        <dbReference type="SAM" id="MobiDB-lite"/>
    </source>
</evidence>
<feature type="compositionally biased region" description="Basic and acidic residues" evidence="1">
    <location>
        <begin position="56"/>
        <end position="69"/>
    </location>
</feature>
<feature type="non-terminal residue" evidence="2">
    <location>
        <position position="1"/>
    </location>
</feature>
<name>A0A699V3I3_TANCI</name>
<comment type="caution">
    <text evidence="2">The sequence shown here is derived from an EMBL/GenBank/DDBJ whole genome shotgun (WGS) entry which is preliminary data.</text>
</comment>
<proteinExistence type="predicted"/>
<feature type="compositionally biased region" description="Acidic residues" evidence="1">
    <location>
        <begin position="98"/>
        <end position="116"/>
    </location>
</feature>
<organism evidence="2">
    <name type="scientific">Tanacetum cinerariifolium</name>
    <name type="common">Dalmatian daisy</name>
    <name type="synonym">Chrysanthemum cinerariifolium</name>
    <dbReference type="NCBI Taxonomy" id="118510"/>
    <lineage>
        <taxon>Eukaryota</taxon>
        <taxon>Viridiplantae</taxon>
        <taxon>Streptophyta</taxon>
        <taxon>Embryophyta</taxon>
        <taxon>Tracheophyta</taxon>
        <taxon>Spermatophyta</taxon>
        <taxon>Magnoliopsida</taxon>
        <taxon>eudicotyledons</taxon>
        <taxon>Gunneridae</taxon>
        <taxon>Pentapetalae</taxon>
        <taxon>asterids</taxon>
        <taxon>campanulids</taxon>
        <taxon>Asterales</taxon>
        <taxon>Asteraceae</taxon>
        <taxon>Asteroideae</taxon>
        <taxon>Anthemideae</taxon>
        <taxon>Anthemidinae</taxon>
        <taxon>Tanacetum</taxon>
    </lineage>
</organism>
<accession>A0A699V3I3</accession>
<feature type="compositionally biased region" description="Basic and acidic residues" evidence="1">
    <location>
        <begin position="1"/>
        <end position="12"/>
    </location>
</feature>
<gene>
    <name evidence="2" type="ORF">Tci_898773</name>
</gene>
<dbReference type="AlphaFoldDB" id="A0A699V3I3"/>
<sequence>RFVGKDGREIFESPKATKVTKPKAAKATKPAGDKAPKLTSTQPPKPKRAPTQPSKVDLEKKQKLVKDSPDEPLPAKRSKGGLVGKIRKPKSPLKLVDEPSDEDVSVEEPAYNEEEENLQRALELSLKE</sequence>
<protein>
    <submittedName>
        <fullName evidence="2">Uncharacterized protein</fullName>
    </submittedName>
</protein>
<dbReference type="InterPro" id="IPR003903">
    <property type="entry name" value="UIM_dom"/>
</dbReference>
<dbReference type="PROSITE" id="PS50330">
    <property type="entry name" value="UIM"/>
    <property type="match status" value="1"/>
</dbReference>
<dbReference type="Pfam" id="PF02809">
    <property type="entry name" value="UIM"/>
    <property type="match status" value="1"/>
</dbReference>
<reference evidence="2" key="1">
    <citation type="journal article" date="2019" name="Sci. Rep.">
        <title>Draft genome of Tanacetum cinerariifolium, the natural source of mosquito coil.</title>
        <authorList>
            <person name="Yamashiro T."/>
            <person name="Shiraishi A."/>
            <person name="Satake H."/>
            <person name="Nakayama K."/>
        </authorList>
    </citation>
    <scope>NUCLEOTIDE SEQUENCE</scope>
</reference>
<feature type="region of interest" description="Disordered" evidence="1">
    <location>
        <begin position="1"/>
        <end position="128"/>
    </location>
</feature>
<evidence type="ECO:0000313" key="2">
    <source>
        <dbReference type="EMBL" id="GFD26804.1"/>
    </source>
</evidence>
<dbReference type="EMBL" id="BKCJ011371936">
    <property type="protein sequence ID" value="GFD26804.1"/>
    <property type="molecule type" value="Genomic_DNA"/>
</dbReference>